<dbReference type="EMBL" id="JAMQOP010000002">
    <property type="protein sequence ID" value="MDS0299373.1"/>
    <property type="molecule type" value="Genomic_DNA"/>
</dbReference>
<dbReference type="InterPro" id="IPR036388">
    <property type="entry name" value="WH-like_DNA-bd_sf"/>
</dbReference>
<comment type="caution">
    <text evidence="2">The sequence shown here is derived from an EMBL/GenBank/DDBJ whole genome shotgun (WGS) entry which is preliminary data.</text>
</comment>
<reference evidence="2 3" key="1">
    <citation type="submission" date="2022-06" db="EMBL/GenBank/DDBJ databases">
        <title>Halogeometricum sp. a new haloarchaeum isolate from saline soil.</title>
        <authorList>
            <person name="Strakova D."/>
            <person name="Galisteo C."/>
            <person name="Sanchez-Porro C."/>
            <person name="Ventosa A."/>
        </authorList>
    </citation>
    <scope>NUCLEOTIDE SEQUENCE [LARGE SCALE GENOMIC DNA]</scope>
    <source>
        <strain evidence="2 3">S1BR25-6</strain>
    </source>
</reference>
<evidence type="ECO:0000313" key="2">
    <source>
        <dbReference type="EMBL" id="MDS0299373.1"/>
    </source>
</evidence>
<accession>A0ABU2GEZ1</accession>
<gene>
    <name evidence="2" type="ORF">NDI76_11530</name>
</gene>
<dbReference type="Proteomes" id="UP001257060">
    <property type="component" value="Unassembled WGS sequence"/>
</dbReference>
<proteinExistence type="predicted"/>
<dbReference type="Pfam" id="PF24035">
    <property type="entry name" value="DUF7344"/>
    <property type="match status" value="1"/>
</dbReference>
<dbReference type="InterPro" id="IPR055768">
    <property type="entry name" value="DUF7344"/>
</dbReference>
<feature type="domain" description="DUF7344" evidence="1">
    <location>
        <begin position="10"/>
        <end position="84"/>
    </location>
</feature>
<keyword evidence="3" id="KW-1185">Reference proteome</keyword>
<evidence type="ECO:0000313" key="3">
    <source>
        <dbReference type="Proteomes" id="UP001257060"/>
    </source>
</evidence>
<name>A0ABU2GEZ1_9EURY</name>
<evidence type="ECO:0000259" key="1">
    <source>
        <dbReference type="Pfam" id="PF24035"/>
    </source>
</evidence>
<sequence>MEDPTSDSVFRCLADERRRHILGYFRNSDDDTASFDDLVDYVTEREGQSSAPDREAVAIDLHHRHLPILADYGVIDFDDRAESVQYNGDEKIDAVFDYESSRSVRAPEAVDD</sequence>
<dbReference type="RefSeq" id="WP_310924230.1">
    <property type="nucleotide sequence ID" value="NZ_JAMQOP010000002.1"/>
</dbReference>
<organism evidence="2 3">
    <name type="scientific">Halogeometricum salsisoli</name>
    <dbReference type="NCBI Taxonomy" id="2950536"/>
    <lineage>
        <taxon>Archaea</taxon>
        <taxon>Methanobacteriati</taxon>
        <taxon>Methanobacteriota</taxon>
        <taxon>Stenosarchaea group</taxon>
        <taxon>Halobacteria</taxon>
        <taxon>Halobacteriales</taxon>
        <taxon>Haloferacaceae</taxon>
        <taxon>Halogeometricum</taxon>
    </lineage>
</organism>
<protein>
    <submittedName>
        <fullName evidence="2">ArsR family transcriptional regulator</fullName>
    </submittedName>
</protein>
<dbReference type="Gene3D" id="1.10.10.10">
    <property type="entry name" value="Winged helix-like DNA-binding domain superfamily/Winged helix DNA-binding domain"/>
    <property type="match status" value="1"/>
</dbReference>